<reference evidence="1 2" key="2">
    <citation type="submission" date="2007-04" db="EMBL/GenBank/DDBJ databases">
        <authorList>
            <person name="Fulton L."/>
            <person name="Clifton S."/>
            <person name="Fulton B."/>
            <person name="Xu J."/>
            <person name="Minx P."/>
            <person name="Mardis E.R."/>
            <person name="Wilson R.K."/>
        </authorList>
    </citation>
    <scope>NUCLEOTIDE SEQUENCE [LARGE SCALE GENOMIC DNA]</scope>
    <source>
        <strain evidence="2">ATCC 25986 / DSM 3979 / JCM 10188 / KCTC 3647 / NCTC 11838 / VPI 1003</strain>
    </source>
</reference>
<evidence type="ECO:0000313" key="2">
    <source>
        <dbReference type="Proteomes" id="UP000002979"/>
    </source>
</evidence>
<dbReference type="EMBL" id="AAVN02000005">
    <property type="protein sequence ID" value="EBA39451.1"/>
    <property type="molecule type" value="Genomic_DNA"/>
</dbReference>
<evidence type="ECO:0000313" key="1">
    <source>
        <dbReference type="EMBL" id="EBA39451.1"/>
    </source>
</evidence>
<gene>
    <name evidence="1" type="ORF">COLAER_01384</name>
</gene>
<dbReference type="AlphaFoldDB" id="A4EAC8"/>
<organism evidence="1 2">
    <name type="scientific">Collinsella aerofaciens (strain ATCC 25986 / DSM 3979 / JCM 10188 / KCTC 3647 / NCTC 11838 / VPI 1003)</name>
    <dbReference type="NCBI Taxonomy" id="411903"/>
    <lineage>
        <taxon>Bacteria</taxon>
        <taxon>Bacillati</taxon>
        <taxon>Actinomycetota</taxon>
        <taxon>Coriobacteriia</taxon>
        <taxon>Coriobacteriales</taxon>
        <taxon>Coriobacteriaceae</taxon>
        <taxon>Collinsella</taxon>
    </lineage>
</organism>
<proteinExistence type="predicted"/>
<comment type="caution">
    <text evidence="1">The sequence shown here is derived from an EMBL/GenBank/DDBJ whole genome shotgun (WGS) entry which is preliminary data.</text>
</comment>
<name>A4EAC8_COLAA</name>
<accession>A4EAC8</accession>
<reference evidence="1 2" key="1">
    <citation type="submission" date="2007-01" db="EMBL/GenBank/DDBJ databases">
        <title>Draft genome sequence of Collinsella aerofaciens (ATCC 25986).</title>
        <authorList>
            <person name="Sudarsanam P."/>
            <person name="Ley R."/>
            <person name="Guruge J."/>
            <person name="Turnbaugh P.J."/>
            <person name="Mahowald M."/>
            <person name="Liep D."/>
            <person name="Gordon J."/>
        </authorList>
    </citation>
    <scope>NUCLEOTIDE SEQUENCE [LARGE SCALE GENOMIC DNA]</scope>
    <source>
        <strain evidence="2">ATCC 25986 / DSM 3979 / JCM 10188 / KCTC 3647 / NCTC 11838 / VPI 1003</strain>
    </source>
</reference>
<dbReference type="Proteomes" id="UP000002979">
    <property type="component" value="Unassembled WGS sequence"/>
</dbReference>
<sequence>MAGGKTSHIGTGLTPRCDFIRTHRRCIDHNAKYTGQLRDPLGAKAIVQTKVFQPQIAQVLNALKPEQIARARPHIGNERNAAGGKQRQHMTDLIGIRRSPILGNMQRGERIARTRRGTMFNRPLNILQRAGKINRNTRFHASTLL</sequence>
<protein>
    <submittedName>
        <fullName evidence="1">Uncharacterized protein</fullName>
    </submittedName>
</protein>